<evidence type="ECO:0000256" key="5">
    <source>
        <dbReference type="SAM" id="Phobius"/>
    </source>
</evidence>
<dbReference type="AlphaFoldDB" id="A0A2V3VY57"/>
<feature type="transmembrane region" description="Helical" evidence="5">
    <location>
        <begin position="201"/>
        <end position="223"/>
    </location>
</feature>
<feature type="transmembrane region" description="Helical" evidence="5">
    <location>
        <begin position="277"/>
        <end position="300"/>
    </location>
</feature>
<dbReference type="Pfam" id="PF12698">
    <property type="entry name" value="ABC2_membrane_3"/>
    <property type="match status" value="1"/>
</dbReference>
<keyword evidence="3 5" id="KW-1133">Transmembrane helix</keyword>
<feature type="domain" description="ABC-2 type transporter transmembrane" evidence="6">
    <location>
        <begin position="21"/>
        <end position="378"/>
    </location>
</feature>
<keyword evidence="2 5" id="KW-0812">Transmembrane</keyword>
<dbReference type="PANTHER" id="PTHR43077:SF5">
    <property type="entry name" value="PHAGE INFECTION PROTEIN"/>
    <property type="match status" value="1"/>
</dbReference>
<comment type="caution">
    <text evidence="7">The sequence shown here is derived from an EMBL/GenBank/DDBJ whole genome shotgun (WGS) entry which is preliminary data.</text>
</comment>
<name>A0A2V3VY57_9BACI</name>
<feature type="transmembrane region" description="Helical" evidence="5">
    <location>
        <begin position="243"/>
        <end position="265"/>
    </location>
</feature>
<proteinExistence type="predicted"/>
<keyword evidence="4 5" id="KW-0472">Membrane</keyword>
<dbReference type="GO" id="GO:0140359">
    <property type="term" value="F:ABC-type transporter activity"/>
    <property type="evidence" value="ECO:0007669"/>
    <property type="project" value="InterPro"/>
</dbReference>
<dbReference type="RefSeq" id="WP_110396104.1">
    <property type="nucleotide sequence ID" value="NZ_JADIJL010000018.1"/>
</dbReference>
<accession>A0A2V3VY57</accession>
<dbReference type="InterPro" id="IPR051328">
    <property type="entry name" value="T7SS_ABC-Transporter"/>
</dbReference>
<reference evidence="7 8" key="1">
    <citation type="submission" date="2018-05" db="EMBL/GenBank/DDBJ databases">
        <title>Genomic Encyclopedia of Type Strains, Phase IV (KMG-IV): sequencing the most valuable type-strain genomes for metagenomic binning, comparative biology and taxonomic classification.</title>
        <authorList>
            <person name="Goeker M."/>
        </authorList>
    </citation>
    <scope>NUCLEOTIDE SEQUENCE [LARGE SCALE GENOMIC DNA]</scope>
    <source>
        <strain evidence="7 8">DSM 28556</strain>
    </source>
</reference>
<evidence type="ECO:0000313" key="7">
    <source>
        <dbReference type="EMBL" id="PXW85648.1"/>
    </source>
</evidence>
<protein>
    <submittedName>
        <fullName evidence="7">YhgE/Pip-like protein</fullName>
    </submittedName>
</protein>
<keyword evidence="8" id="KW-1185">Reference proteome</keyword>
<feature type="transmembrane region" description="Helical" evidence="5">
    <location>
        <begin position="366"/>
        <end position="383"/>
    </location>
</feature>
<dbReference type="PANTHER" id="PTHR43077">
    <property type="entry name" value="TRANSPORT PERMEASE YVFS-RELATED"/>
    <property type="match status" value="1"/>
</dbReference>
<evidence type="ECO:0000256" key="2">
    <source>
        <dbReference type="ARBA" id="ARBA00022692"/>
    </source>
</evidence>
<dbReference type="Proteomes" id="UP000247978">
    <property type="component" value="Unassembled WGS sequence"/>
</dbReference>
<dbReference type="OrthoDB" id="2208410at2"/>
<dbReference type="GO" id="GO:0016020">
    <property type="term" value="C:membrane"/>
    <property type="evidence" value="ECO:0007669"/>
    <property type="project" value="UniProtKB-SubCell"/>
</dbReference>
<evidence type="ECO:0000256" key="3">
    <source>
        <dbReference type="ARBA" id="ARBA00022989"/>
    </source>
</evidence>
<feature type="transmembrane region" description="Helical" evidence="5">
    <location>
        <begin position="14"/>
        <end position="35"/>
    </location>
</feature>
<dbReference type="Gene3D" id="3.40.1710.10">
    <property type="entry name" value="abc type-2 transporter like domain"/>
    <property type="match status" value="1"/>
</dbReference>
<sequence length="391" mass="44154">MKVMKGFFKQKETLLGIAVAILFQLIFFIVWLTAYDGVFDRTDQLKIAVVNEDILYGKQIEKQLEDDSIVDVKLYTELKDAEKDLNQRKVNMIIHLPKGMTEQLQKGYETAIHYYINQSSPSLTKQMMEKVATEMNTEINGQVYTVIEQQMAKEIPKSIAAHADNKDMVQQVASQVVEVVQQHQLVNPIQKDIILTNEREGFAATMIPLLVVLASYIGAMLLSQHLQFAENNVRSQHHTFSLFFTRQFINLIVALTLSLFIIGLMSLFDIRIDRDFFVVWGFQATLLYSFLSLSQLFVMLFGNPGMIFNIALVATQLVSSGAIVPRELLSSFFQRIGDILPATYGVNGYFSLIYGGGNLRSDVQNLFIIIGITFIIAIGSVLIKGRLTKAK</sequence>
<evidence type="ECO:0000313" key="8">
    <source>
        <dbReference type="Proteomes" id="UP000247978"/>
    </source>
</evidence>
<comment type="subcellular location">
    <subcellularLocation>
        <location evidence="1">Membrane</location>
        <topology evidence="1">Multi-pass membrane protein</topology>
    </subcellularLocation>
</comment>
<gene>
    <name evidence="7" type="ORF">DFR56_110149</name>
</gene>
<evidence type="ECO:0000256" key="1">
    <source>
        <dbReference type="ARBA" id="ARBA00004141"/>
    </source>
</evidence>
<organism evidence="7 8">
    <name type="scientific">Pseudogracilibacillus auburnensis</name>
    <dbReference type="NCBI Taxonomy" id="1494959"/>
    <lineage>
        <taxon>Bacteria</taxon>
        <taxon>Bacillati</taxon>
        <taxon>Bacillota</taxon>
        <taxon>Bacilli</taxon>
        <taxon>Bacillales</taxon>
        <taxon>Bacillaceae</taxon>
        <taxon>Pseudogracilibacillus</taxon>
    </lineage>
</organism>
<evidence type="ECO:0000259" key="6">
    <source>
        <dbReference type="Pfam" id="PF12698"/>
    </source>
</evidence>
<evidence type="ECO:0000256" key="4">
    <source>
        <dbReference type="ARBA" id="ARBA00023136"/>
    </source>
</evidence>
<dbReference type="InterPro" id="IPR013525">
    <property type="entry name" value="ABC2_TM"/>
</dbReference>
<dbReference type="EMBL" id="QJJQ01000010">
    <property type="protein sequence ID" value="PXW85648.1"/>
    <property type="molecule type" value="Genomic_DNA"/>
</dbReference>